<dbReference type="EMBL" id="JACYXC010000001">
    <property type="protein sequence ID" value="MBH5338275.1"/>
    <property type="molecule type" value="Genomic_DNA"/>
</dbReference>
<gene>
    <name evidence="1" type="ORF">IHE55_27215</name>
</gene>
<evidence type="ECO:0000313" key="2">
    <source>
        <dbReference type="Proteomes" id="UP000807371"/>
    </source>
</evidence>
<proteinExistence type="predicted"/>
<protein>
    <submittedName>
        <fullName evidence="1">Uncharacterized protein</fullName>
    </submittedName>
</protein>
<dbReference type="RefSeq" id="WP_197991457.1">
    <property type="nucleotide sequence ID" value="NZ_JACYXC010000001.1"/>
</dbReference>
<keyword evidence="2" id="KW-1185">Reference proteome</keyword>
<sequence length="95" mass="10247">MGPSRHFHADHRGHSVTVAVRGGRVALIEVQVDGEEVCTERVRARGTAVLEAELPGEPARPFRVFVHRPRLGSGVLRCALEAGSTEIPMAERAAV</sequence>
<accession>A0ABS0NSV3</accession>
<dbReference type="Proteomes" id="UP000807371">
    <property type="component" value="Unassembled WGS sequence"/>
</dbReference>
<comment type="caution">
    <text evidence="1">The sequence shown here is derived from an EMBL/GenBank/DDBJ whole genome shotgun (WGS) entry which is preliminary data.</text>
</comment>
<evidence type="ECO:0000313" key="1">
    <source>
        <dbReference type="EMBL" id="MBH5338275.1"/>
    </source>
</evidence>
<name>A0ABS0NSV3_9ACTN</name>
<reference evidence="1 2" key="1">
    <citation type="submission" date="2020-09" db="EMBL/GenBank/DDBJ databases">
        <title>Biosynthesis of the nuclear factor of activated T cells inhibitor NFAT-133 and its congeners in Streptomyces pactum.</title>
        <authorList>
            <person name="Zhou W."/>
            <person name="Posri P."/>
            <person name="Abugrain M.E."/>
            <person name="Weisberg A.J."/>
            <person name="Chang J.H."/>
            <person name="Mahmud T."/>
        </authorList>
    </citation>
    <scope>NUCLEOTIDE SEQUENCE [LARGE SCALE GENOMIC DNA]</scope>
    <source>
        <strain evidence="1 2">ATCC 27456</strain>
    </source>
</reference>
<organism evidence="1 2">
    <name type="scientific">Streptomyces pactum</name>
    <dbReference type="NCBI Taxonomy" id="68249"/>
    <lineage>
        <taxon>Bacteria</taxon>
        <taxon>Bacillati</taxon>
        <taxon>Actinomycetota</taxon>
        <taxon>Actinomycetes</taxon>
        <taxon>Kitasatosporales</taxon>
        <taxon>Streptomycetaceae</taxon>
        <taxon>Streptomyces</taxon>
    </lineage>
</organism>